<evidence type="ECO:0000313" key="3">
    <source>
        <dbReference type="Proteomes" id="UP000236594"/>
    </source>
</evidence>
<comment type="caution">
    <text evidence="2">The sequence shown here is derived from an EMBL/GenBank/DDBJ whole genome shotgun (WGS) entry which is preliminary data.</text>
</comment>
<keyword evidence="3" id="KW-1185">Reference proteome</keyword>
<dbReference type="AlphaFoldDB" id="A0A316X963"/>
<proteinExistence type="predicted"/>
<keyword evidence="2" id="KW-0808">Transferase</keyword>
<dbReference type="GO" id="GO:0016747">
    <property type="term" value="F:acyltransferase activity, transferring groups other than amino-acyl groups"/>
    <property type="evidence" value="ECO:0007669"/>
    <property type="project" value="InterPro"/>
</dbReference>
<organism evidence="2 3">
    <name type="scientific">Chryseobacterium phosphatilyticum</name>
    <dbReference type="NCBI Taxonomy" id="475075"/>
    <lineage>
        <taxon>Bacteria</taxon>
        <taxon>Pseudomonadati</taxon>
        <taxon>Bacteroidota</taxon>
        <taxon>Flavobacteriia</taxon>
        <taxon>Flavobacteriales</taxon>
        <taxon>Weeksellaceae</taxon>
        <taxon>Chryseobacterium group</taxon>
        <taxon>Chryseobacterium</taxon>
    </lineage>
</organism>
<dbReference type="RefSeq" id="WP_103247724.1">
    <property type="nucleotide sequence ID" value="NZ_PPED02000002.1"/>
</dbReference>
<dbReference type="InterPro" id="IPR000182">
    <property type="entry name" value="GNAT_dom"/>
</dbReference>
<sequence length="146" mass="16664">MDIQLTYKKATENDIDYLLDLRTKTMVPHYAESDLPTDRETTLQRILYEFDKACIIFLHHQRIGLLKVNETAGKTEILQLQIDPEFQGLGLGGKILKNILAGAAEKGNAVWLSVLKTNKAQHLYTSLGFKIIGEDEYSYFMEVENK</sequence>
<evidence type="ECO:0000259" key="1">
    <source>
        <dbReference type="PROSITE" id="PS51186"/>
    </source>
</evidence>
<dbReference type="CDD" id="cd04301">
    <property type="entry name" value="NAT_SF"/>
    <property type="match status" value="1"/>
</dbReference>
<dbReference type="InterPro" id="IPR016181">
    <property type="entry name" value="Acyl_CoA_acyltransferase"/>
</dbReference>
<dbReference type="PROSITE" id="PS51186">
    <property type="entry name" value="GNAT"/>
    <property type="match status" value="1"/>
</dbReference>
<dbReference type="Gene3D" id="3.40.630.30">
    <property type="match status" value="1"/>
</dbReference>
<dbReference type="EMBL" id="PPED02000002">
    <property type="protein sequence ID" value="PWN70302.1"/>
    <property type="molecule type" value="Genomic_DNA"/>
</dbReference>
<dbReference type="Proteomes" id="UP000236594">
    <property type="component" value="Unassembled WGS sequence"/>
</dbReference>
<dbReference type="SUPFAM" id="SSF55729">
    <property type="entry name" value="Acyl-CoA N-acyltransferases (Nat)"/>
    <property type="match status" value="1"/>
</dbReference>
<evidence type="ECO:0000313" key="2">
    <source>
        <dbReference type="EMBL" id="PWN70302.1"/>
    </source>
</evidence>
<name>A0A316X963_9FLAO</name>
<protein>
    <submittedName>
        <fullName evidence="2">GNAT family N-acetyltransferase</fullName>
    </submittedName>
</protein>
<dbReference type="OrthoDB" id="7585366at2"/>
<dbReference type="Pfam" id="PF13508">
    <property type="entry name" value="Acetyltransf_7"/>
    <property type="match status" value="1"/>
</dbReference>
<gene>
    <name evidence="2" type="ORF">C1631_009990</name>
</gene>
<reference evidence="2 3" key="1">
    <citation type="submission" date="2018-04" db="EMBL/GenBank/DDBJ databases">
        <title>Draft Genome Sequence of Phosphate-Solubilizing Chryseobacterium sp. ISE14 that is a Biocontrol and Plant Growth-Promoting Rhizobacterium Isolated from Cucumber.</title>
        <authorList>
            <person name="Jeong J.-J."/>
            <person name="Sang M.K."/>
            <person name="Choi I.-G."/>
            <person name="Kim K.D."/>
        </authorList>
    </citation>
    <scope>NUCLEOTIDE SEQUENCE [LARGE SCALE GENOMIC DNA]</scope>
    <source>
        <strain evidence="2 3">ISE14</strain>
    </source>
</reference>
<feature type="domain" description="N-acetyltransferase" evidence="1">
    <location>
        <begin position="5"/>
        <end position="146"/>
    </location>
</feature>
<accession>A0A316X963</accession>